<evidence type="ECO:0000313" key="7">
    <source>
        <dbReference type="Proteomes" id="UP000292118"/>
    </source>
</evidence>
<keyword evidence="4" id="KW-0949">S-adenosyl-L-methionine</keyword>
<dbReference type="EMBL" id="CP035493">
    <property type="protein sequence ID" value="QAY70395.1"/>
    <property type="molecule type" value="Genomic_DNA"/>
</dbReference>
<keyword evidence="7" id="KW-1185">Reference proteome</keyword>
<evidence type="ECO:0000313" key="6">
    <source>
        <dbReference type="EMBL" id="QAY70395.1"/>
    </source>
</evidence>
<evidence type="ECO:0000259" key="5">
    <source>
        <dbReference type="Pfam" id="PF01555"/>
    </source>
</evidence>
<comment type="similarity">
    <text evidence="1">Belongs to the N(4)/N(6)-methyltransferase family.</text>
</comment>
<feature type="domain" description="DNA methylase N-4/N-6" evidence="5">
    <location>
        <begin position="228"/>
        <end position="549"/>
    </location>
</feature>
<dbReference type="OrthoDB" id="9773060at2"/>
<dbReference type="Pfam" id="PF01555">
    <property type="entry name" value="N6_N4_Mtase"/>
    <property type="match status" value="1"/>
</dbReference>
<keyword evidence="2 6" id="KW-0489">Methyltransferase</keyword>
<dbReference type="InterPro" id="IPR002941">
    <property type="entry name" value="DNA_methylase_N4/N6"/>
</dbReference>
<dbReference type="Gene3D" id="3.40.50.150">
    <property type="entry name" value="Vaccinia Virus protein VP39"/>
    <property type="match status" value="1"/>
</dbReference>
<dbReference type="PROSITE" id="PS00092">
    <property type="entry name" value="N6_MTASE"/>
    <property type="match status" value="1"/>
</dbReference>
<dbReference type="InterPro" id="IPR029063">
    <property type="entry name" value="SAM-dependent_MTases_sf"/>
</dbReference>
<evidence type="ECO:0000256" key="2">
    <source>
        <dbReference type="ARBA" id="ARBA00022603"/>
    </source>
</evidence>
<dbReference type="SUPFAM" id="SSF53335">
    <property type="entry name" value="S-adenosyl-L-methionine-dependent methyltransferases"/>
    <property type="match status" value="1"/>
</dbReference>
<sequence length="740" mass="82440">MWTARVNGSWRAGLMGTPLHPGLTWRGRSPPVCCDVTRDTSTPSPAGVTSASAQVCNLPTCCWTSHQTHSERLAATMEAVHVGTLDPLIEQITDPVLRAKIAKEVTELESRRTFGLIYEKHLPEAIRLPGAEVRRGATVMLRDRHEEAVWTVTGLADGQATLRDDDGNTTSVPVADLVVARVFGQPIYPGLRATGSITRGGEKPHHLVINGENHHALQTLRYTHAAMVDVIYIDPPYNTGGDFTYNDKYIGADDRYRHSKWLSFMEKRLSLAHDLLKPTGVIIVAIDDNEYAHLKLLMDDVFEPQNFLASLVWQGSGKNDARYTAGGVDYMLMYAKSEARLTEADVRWKEPKPGIEDALGAAETAWSESEHDPAEATRRFRAALRPMRSTLEPAVFRYDQIDDRGRVFQATDVTSPNRRENLMYEVIHPGTGRAVRTPAKGWRYARETMDALIADDRILFGPDETTMPRLKRFLTDQMDRVPYPTFSQPRMPGSKKLEVILGEQRFKFPKDHDVLARWIGTVTQNNLDAVVLDFFAGSGSSTHAVMALNAIDGGRRQSIAVTNNEVDQSTADALKRQGHKPGDPVWEARGIYQYVTRPRVETVVTGVRHDGSAYSEGLNENVTFADLTYLDRSHVERGHAFEDVAHLLWLLAGARGAVIEEETETFAAPADAHYAVLFDEDCWSDFVATVKDRDDLTHAFVVTDSDAAFSHVESVLPDYVQAVRLYESYLSAFEINVGGH</sequence>
<evidence type="ECO:0000256" key="4">
    <source>
        <dbReference type="ARBA" id="ARBA00022691"/>
    </source>
</evidence>
<dbReference type="InterPro" id="IPR002052">
    <property type="entry name" value="DNA_methylase_N6_adenine_CS"/>
</dbReference>
<evidence type="ECO:0000256" key="3">
    <source>
        <dbReference type="ARBA" id="ARBA00022679"/>
    </source>
</evidence>
<dbReference type="GO" id="GO:0003677">
    <property type="term" value="F:DNA binding"/>
    <property type="evidence" value="ECO:0007669"/>
    <property type="project" value="InterPro"/>
</dbReference>
<dbReference type="REBASE" id="300041">
    <property type="entry name" value="M.Xsp10M9ORF10420P"/>
</dbReference>
<name>A0A4P6F4Z1_9MICO</name>
<dbReference type="GO" id="GO:0008170">
    <property type="term" value="F:N-methyltransferase activity"/>
    <property type="evidence" value="ECO:0007669"/>
    <property type="project" value="InterPro"/>
</dbReference>
<keyword evidence="3 6" id="KW-0808">Transferase</keyword>
<dbReference type="KEGG" id="xya:ET471_10420"/>
<organism evidence="6 7">
    <name type="scientific">Xylanimonas protaetiae</name>
    <dbReference type="NCBI Taxonomy" id="2509457"/>
    <lineage>
        <taxon>Bacteria</taxon>
        <taxon>Bacillati</taxon>
        <taxon>Actinomycetota</taxon>
        <taxon>Actinomycetes</taxon>
        <taxon>Micrococcales</taxon>
        <taxon>Promicromonosporaceae</taxon>
        <taxon>Xylanimonas</taxon>
    </lineage>
</organism>
<evidence type="ECO:0000256" key="1">
    <source>
        <dbReference type="ARBA" id="ARBA00006594"/>
    </source>
</evidence>
<dbReference type="GO" id="GO:0032259">
    <property type="term" value="P:methylation"/>
    <property type="evidence" value="ECO:0007669"/>
    <property type="project" value="UniProtKB-KW"/>
</dbReference>
<dbReference type="AlphaFoldDB" id="A0A4P6F4Z1"/>
<gene>
    <name evidence="6" type="ORF">ET471_10420</name>
</gene>
<protein>
    <submittedName>
        <fullName evidence="6">Site-specific DNA-methyltransferase</fullName>
    </submittedName>
</protein>
<proteinExistence type="inferred from homology"/>
<dbReference type="InterPro" id="IPR002295">
    <property type="entry name" value="N4/N6-MTase_EcoPI_Mod-like"/>
</dbReference>
<accession>A0A4P6F4Z1</accession>
<dbReference type="Proteomes" id="UP000292118">
    <property type="component" value="Chromosome"/>
</dbReference>
<reference evidence="6 7" key="1">
    <citation type="submission" date="2019-01" db="EMBL/GenBank/DDBJ databases">
        <title>Genome sequencing of strain FW10M-9.</title>
        <authorList>
            <person name="Heo J."/>
            <person name="Kim S.-J."/>
            <person name="Kim J.-S."/>
            <person name="Hong S.-B."/>
            <person name="Kwon S.-W."/>
        </authorList>
    </citation>
    <scope>NUCLEOTIDE SEQUENCE [LARGE SCALE GENOMIC DNA]</scope>
    <source>
        <strain evidence="6 7">FW10M-9</strain>
    </source>
</reference>
<dbReference type="PRINTS" id="PR00506">
    <property type="entry name" value="D21N6MTFRASE"/>
</dbReference>